<sequence length="121" mass="13648">MEHAFVERGLNLGGKRESDEKDDTCSLDDGLEDLASRACENAVGHQFGDQILIMPPEKTHSTLECRKSFRTTRTRRFMALNLDKWDSQAAKVPSPLTKEMEESQNAKQAEKVLKGKQKPKS</sequence>
<comment type="caution">
    <text evidence="2">The sequence shown here is derived from an EMBL/GenBank/DDBJ whole genome shotgun (WGS) entry which is preliminary data.</text>
</comment>
<feature type="region of interest" description="Disordered" evidence="1">
    <location>
        <begin position="1"/>
        <end position="24"/>
    </location>
</feature>
<dbReference type="GO" id="GO:0036503">
    <property type="term" value="P:ERAD pathway"/>
    <property type="evidence" value="ECO:0007669"/>
    <property type="project" value="TreeGrafter"/>
</dbReference>
<organism evidence="2">
    <name type="scientific">Tanacetum cinerariifolium</name>
    <name type="common">Dalmatian daisy</name>
    <name type="synonym">Chrysanthemum cinerariifolium</name>
    <dbReference type="NCBI Taxonomy" id="118510"/>
    <lineage>
        <taxon>Eukaryota</taxon>
        <taxon>Viridiplantae</taxon>
        <taxon>Streptophyta</taxon>
        <taxon>Embryophyta</taxon>
        <taxon>Tracheophyta</taxon>
        <taxon>Spermatophyta</taxon>
        <taxon>Magnoliopsida</taxon>
        <taxon>eudicotyledons</taxon>
        <taxon>Gunneridae</taxon>
        <taxon>Pentapetalae</taxon>
        <taxon>asterids</taxon>
        <taxon>campanulids</taxon>
        <taxon>Asterales</taxon>
        <taxon>Asteraceae</taxon>
        <taxon>Asteroideae</taxon>
        <taxon>Anthemideae</taxon>
        <taxon>Anthemidinae</taxon>
        <taxon>Tanacetum</taxon>
    </lineage>
</organism>
<evidence type="ECO:0000256" key="1">
    <source>
        <dbReference type="SAM" id="MobiDB-lite"/>
    </source>
</evidence>
<protein>
    <submittedName>
        <fullName evidence="2">Ankyrin repeat and zinc finger domain-containing protein 1</fullName>
    </submittedName>
</protein>
<gene>
    <name evidence="2" type="ORF">Tci_417368</name>
</gene>
<dbReference type="InterPro" id="IPR047139">
    <property type="entry name" value="ANKZ1/VMS1"/>
</dbReference>
<accession>A0A699HML3</accession>
<dbReference type="PANTHER" id="PTHR16036">
    <property type="entry name" value="ANKYRIN REPEAT AND ZINC FINGER DOMAIN-CONTAINING PROTEIN 1"/>
    <property type="match status" value="1"/>
</dbReference>
<proteinExistence type="predicted"/>
<dbReference type="PANTHER" id="PTHR16036:SF2">
    <property type="entry name" value="TRNA ENDONUCLEASE ANKZF1"/>
    <property type="match status" value="1"/>
</dbReference>
<name>A0A699HML3_TANCI</name>
<feature type="region of interest" description="Disordered" evidence="1">
    <location>
        <begin position="91"/>
        <end position="121"/>
    </location>
</feature>
<dbReference type="AlphaFoldDB" id="A0A699HML3"/>
<dbReference type="EMBL" id="BKCJ010179893">
    <property type="protein sequence ID" value="GEY45394.1"/>
    <property type="molecule type" value="Genomic_DNA"/>
</dbReference>
<evidence type="ECO:0000313" key="2">
    <source>
        <dbReference type="EMBL" id="GEY45394.1"/>
    </source>
</evidence>
<reference evidence="2" key="1">
    <citation type="journal article" date="2019" name="Sci. Rep.">
        <title>Draft genome of Tanacetum cinerariifolium, the natural source of mosquito coil.</title>
        <authorList>
            <person name="Yamashiro T."/>
            <person name="Shiraishi A."/>
            <person name="Satake H."/>
            <person name="Nakayama K."/>
        </authorList>
    </citation>
    <scope>NUCLEOTIDE SEQUENCE</scope>
</reference>